<organism evidence="4 7">
    <name type="scientific">Candidatus Acidifodinimicrobium mancum</name>
    <dbReference type="NCBI Taxonomy" id="2898728"/>
    <lineage>
        <taxon>Archaea</taxon>
        <taxon>Candidatus Parvarchaeota</taxon>
        <taxon>Candidatus Acidifodinimicrobiaceae</taxon>
        <taxon>Candidatus Acidifodinimicrobium</taxon>
    </lineage>
</organism>
<dbReference type="GO" id="GO:0003735">
    <property type="term" value="F:structural constituent of ribosome"/>
    <property type="evidence" value="ECO:0007669"/>
    <property type="project" value="InterPro"/>
</dbReference>
<dbReference type="InterPro" id="IPR012678">
    <property type="entry name" value="Ribosomal_uL23/eL15/eS24_sf"/>
</dbReference>
<dbReference type="SUPFAM" id="SSF54189">
    <property type="entry name" value="Ribosomal proteins S24e, L23 and L15e"/>
    <property type="match status" value="1"/>
</dbReference>
<dbReference type="InterPro" id="IPR001976">
    <property type="entry name" value="Ribosomal_eS24"/>
</dbReference>
<dbReference type="GO" id="GO:1990904">
    <property type="term" value="C:ribonucleoprotein complex"/>
    <property type="evidence" value="ECO:0007669"/>
    <property type="project" value="UniProtKB-KW"/>
</dbReference>
<dbReference type="GO" id="GO:0005840">
    <property type="term" value="C:ribosome"/>
    <property type="evidence" value="ECO:0007669"/>
    <property type="project" value="UniProtKB-KW"/>
</dbReference>
<reference evidence="6 7" key="1">
    <citation type="submission" date="2020-09" db="EMBL/GenBank/DDBJ databases">
        <title>Genomic characterization of a novel Parvarchaeota family in acid mine drainage sediments.</title>
        <authorList>
            <person name="Luo Z.-H."/>
        </authorList>
    </citation>
    <scope>NUCLEOTIDE SEQUENCE [LARGE SCALE GENOMIC DNA]</scope>
    <source>
        <strain evidence="5">MAS1_bins.189</strain>
        <strain evidence="4">TL1-5_bins.178</strain>
    </source>
</reference>
<comment type="caution">
    <text evidence="4">The sequence shown here is derived from an EMBL/GenBank/DDBJ whole genome shotgun (WGS) entry which is preliminary data.</text>
</comment>
<dbReference type="EMBL" id="JADFAR010000007">
    <property type="protein sequence ID" value="MBE5728361.1"/>
    <property type="molecule type" value="Genomic_DNA"/>
</dbReference>
<evidence type="ECO:0000313" key="6">
    <source>
        <dbReference type="Proteomes" id="UP000718571"/>
    </source>
</evidence>
<evidence type="ECO:0000313" key="4">
    <source>
        <dbReference type="EMBL" id="MBE5728163.1"/>
    </source>
</evidence>
<dbReference type="Proteomes" id="UP000718571">
    <property type="component" value="Unassembled WGS sequence"/>
</dbReference>
<dbReference type="InterPro" id="IPR053709">
    <property type="entry name" value="eRP_eS24_sf"/>
</dbReference>
<evidence type="ECO:0000256" key="2">
    <source>
        <dbReference type="ARBA" id="ARBA00023274"/>
    </source>
</evidence>
<evidence type="ECO:0000256" key="3">
    <source>
        <dbReference type="ARBA" id="ARBA00035358"/>
    </source>
</evidence>
<gene>
    <name evidence="4" type="ORF">IHE50_01975</name>
    <name evidence="5" type="ORF">IHE51_00690</name>
</gene>
<keyword evidence="2" id="KW-0687">Ribonucleoprotein</keyword>
<name>A0A8T3USD0_9ARCH</name>
<dbReference type="AlphaFoldDB" id="A0A8T3USD0"/>
<keyword evidence="1" id="KW-0689">Ribosomal protein</keyword>
<evidence type="ECO:0000313" key="5">
    <source>
        <dbReference type="EMBL" id="MBE5728361.1"/>
    </source>
</evidence>
<dbReference type="Gene3D" id="3.30.70.3370">
    <property type="match status" value="1"/>
</dbReference>
<proteinExistence type="predicted"/>
<evidence type="ECO:0000313" key="7">
    <source>
        <dbReference type="Proteomes" id="UP000763484"/>
    </source>
</evidence>
<accession>A0A8T3USD0</accession>
<dbReference type="GO" id="GO:0006412">
    <property type="term" value="P:translation"/>
    <property type="evidence" value="ECO:0007669"/>
    <property type="project" value="InterPro"/>
</dbReference>
<dbReference type="EMBL" id="JADFAQ010000026">
    <property type="protein sequence ID" value="MBE5728163.1"/>
    <property type="molecule type" value="Genomic_DNA"/>
</dbReference>
<sequence>MKLEVTGESSNEFFDRKTVDFYVDFEKGEKVKLLDARKELSEKYKDGMLVVLTLKNMFGLRRMKGVAQLYSNETVAKSVLPRYVLKKNGLIEDAKEKEKK</sequence>
<evidence type="ECO:0000256" key="1">
    <source>
        <dbReference type="ARBA" id="ARBA00022980"/>
    </source>
</evidence>
<protein>
    <recommendedName>
        <fullName evidence="3">30S ribosomal protein S24e</fullName>
    </recommendedName>
</protein>
<dbReference type="Pfam" id="PF01282">
    <property type="entry name" value="Ribosomal_S24e"/>
    <property type="match status" value="1"/>
</dbReference>
<dbReference type="Proteomes" id="UP000763484">
    <property type="component" value="Unassembled WGS sequence"/>
</dbReference>